<dbReference type="InterPro" id="IPR043502">
    <property type="entry name" value="DNA/RNA_pol_sf"/>
</dbReference>
<proteinExistence type="inferred from homology"/>
<feature type="transmembrane region" description="Helical" evidence="8">
    <location>
        <begin position="142"/>
        <end position="170"/>
    </location>
</feature>
<evidence type="ECO:0000256" key="7">
    <source>
        <dbReference type="SAM" id="MobiDB-lite"/>
    </source>
</evidence>
<dbReference type="Gene3D" id="3.30.70.270">
    <property type="match status" value="1"/>
</dbReference>
<dbReference type="AlphaFoldDB" id="A0A3M0KXU7"/>
<dbReference type="EC" id="3.1.26.4" evidence="3"/>
<dbReference type="PANTHER" id="PTHR45911">
    <property type="entry name" value="C2 DOMAIN-CONTAINING PROTEIN"/>
    <property type="match status" value="1"/>
</dbReference>
<dbReference type="InterPro" id="IPR043128">
    <property type="entry name" value="Rev_trsase/Diguanyl_cyclase"/>
</dbReference>
<feature type="domain" description="Reverse transcriptase" evidence="9">
    <location>
        <begin position="439"/>
        <end position="573"/>
    </location>
</feature>
<dbReference type="Gene3D" id="3.10.10.10">
    <property type="entry name" value="HIV Type 1 Reverse Transcriptase, subunit A, domain 1"/>
    <property type="match status" value="1"/>
</dbReference>
<keyword evidence="8" id="KW-1133">Transmembrane helix</keyword>
<comment type="caution">
    <text evidence="11">The sequence shown here is derived from an EMBL/GenBank/DDBJ whole genome shotgun (WGS) entry which is preliminary data.</text>
</comment>
<dbReference type="SUPFAM" id="SSF56672">
    <property type="entry name" value="DNA/RNA polymerases"/>
    <property type="match status" value="1"/>
</dbReference>
<dbReference type="EMBL" id="QRBI01000097">
    <property type="protein sequence ID" value="RMC17985.1"/>
    <property type="molecule type" value="Genomic_DNA"/>
</dbReference>
<protein>
    <recommendedName>
        <fullName evidence="3">ribonuclease H</fullName>
        <ecNumber evidence="3">3.1.26.4</ecNumber>
    </recommendedName>
</protein>
<keyword evidence="6" id="KW-0106">Calcium</keyword>
<evidence type="ECO:0000256" key="5">
    <source>
        <dbReference type="ARBA" id="ARBA00022737"/>
    </source>
</evidence>
<keyword evidence="8" id="KW-0472">Membrane</keyword>
<organism evidence="11 12">
    <name type="scientific">Hirundo rustica rustica</name>
    <dbReference type="NCBI Taxonomy" id="333673"/>
    <lineage>
        <taxon>Eukaryota</taxon>
        <taxon>Metazoa</taxon>
        <taxon>Chordata</taxon>
        <taxon>Craniata</taxon>
        <taxon>Vertebrata</taxon>
        <taxon>Euteleostomi</taxon>
        <taxon>Archelosauria</taxon>
        <taxon>Archosauria</taxon>
        <taxon>Dinosauria</taxon>
        <taxon>Saurischia</taxon>
        <taxon>Theropoda</taxon>
        <taxon>Coelurosauria</taxon>
        <taxon>Aves</taxon>
        <taxon>Neognathae</taxon>
        <taxon>Neoaves</taxon>
        <taxon>Telluraves</taxon>
        <taxon>Australaves</taxon>
        <taxon>Passeriformes</taxon>
        <taxon>Sylvioidea</taxon>
        <taxon>Hirundinidae</taxon>
        <taxon>Hirundo</taxon>
    </lineage>
</organism>
<comment type="similarity">
    <text evidence="1">Belongs to the MCTP family.</text>
</comment>
<keyword evidence="5" id="KW-0677">Repeat</keyword>
<dbReference type="GO" id="GO:0046928">
    <property type="term" value="P:regulation of neurotransmitter secretion"/>
    <property type="evidence" value="ECO:0007669"/>
    <property type="project" value="TreeGrafter"/>
</dbReference>
<dbReference type="OrthoDB" id="9906618at2759"/>
<name>A0A3M0KXU7_HIRRU</name>
<evidence type="ECO:0000259" key="10">
    <source>
        <dbReference type="Pfam" id="PF08372"/>
    </source>
</evidence>
<reference evidence="11 12" key="1">
    <citation type="submission" date="2018-07" db="EMBL/GenBank/DDBJ databases">
        <title>A high quality draft genome assembly of the barn swallow (H. rustica rustica).</title>
        <authorList>
            <person name="Formenti G."/>
            <person name="Chiara M."/>
            <person name="Poveda L."/>
            <person name="Francoijs K.-J."/>
            <person name="Bonisoli-Alquati A."/>
            <person name="Canova L."/>
            <person name="Gianfranceschi L."/>
            <person name="Horner D.S."/>
            <person name="Saino N."/>
        </authorList>
    </citation>
    <scope>NUCLEOTIDE SEQUENCE [LARGE SCALE GENOMIC DNA]</scope>
    <source>
        <strain evidence="11">Chelidonia</strain>
        <tissue evidence="11">Blood</tissue>
    </source>
</reference>
<dbReference type="InterPro" id="IPR013583">
    <property type="entry name" value="MCTP_C"/>
</dbReference>
<dbReference type="GO" id="GO:0030672">
    <property type="term" value="C:synaptic vesicle membrane"/>
    <property type="evidence" value="ECO:0007669"/>
    <property type="project" value="TreeGrafter"/>
</dbReference>
<keyword evidence="8" id="KW-0812">Transmembrane</keyword>
<evidence type="ECO:0000256" key="1">
    <source>
        <dbReference type="ARBA" id="ARBA00007923"/>
    </source>
</evidence>
<feature type="transmembrane region" description="Helical" evidence="8">
    <location>
        <begin position="43"/>
        <end position="66"/>
    </location>
</feature>
<evidence type="ECO:0000313" key="12">
    <source>
        <dbReference type="Proteomes" id="UP000269221"/>
    </source>
</evidence>
<gene>
    <name evidence="11" type="ORF">DUI87_04860</name>
</gene>
<evidence type="ECO:0000256" key="2">
    <source>
        <dbReference type="ARBA" id="ARBA00010879"/>
    </source>
</evidence>
<dbReference type="GO" id="GO:0004523">
    <property type="term" value="F:RNA-DNA hybrid ribonuclease activity"/>
    <property type="evidence" value="ECO:0007669"/>
    <property type="project" value="UniProtKB-EC"/>
</dbReference>
<feature type="domain" description="Multiple C2" evidence="10">
    <location>
        <begin position="83"/>
        <end position="199"/>
    </location>
</feature>
<keyword evidence="12" id="KW-1185">Reference proteome</keyword>
<comment type="similarity">
    <text evidence="2">Belongs to the beta type-B retroviral polymerase family. HERV class-II K(HML-2) pol subfamily.</text>
</comment>
<dbReference type="Proteomes" id="UP000269221">
    <property type="component" value="Unassembled WGS sequence"/>
</dbReference>
<dbReference type="InterPro" id="IPR000477">
    <property type="entry name" value="RT_dom"/>
</dbReference>
<accession>A0A3M0KXU7</accession>
<evidence type="ECO:0000256" key="6">
    <source>
        <dbReference type="ARBA" id="ARBA00022837"/>
    </source>
</evidence>
<dbReference type="Pfam" id="PF00078">
    <property type="entry name" value="RVT_1"/>
    <property type="match status" value="1"/>
</dbReference>
<evidence type="ECO:0000256" key="4">
    <source>
        <dbReference type="ARBA" id="ARBA00022723"/>
    </source>
</evidence>
<keyword evidence="4" id="KW-0479">Metal-binding</keyword>
<evidence type="ECO:0000259" key="9">
    <source>
        <dbReference type="Pfam" id="PF00078"/>
    </source>
</evidence>
<evidence type="ECO:0000313" key="11">
    <source>
        <dbReference type="EMBL" id="RMC17985.1"/>
    </source>
</evidence>
<feature type="region of interest" description="Disordered" evidence="7">
    <location>
        <begin position="205"/>
        <end position="232"/>
    </location>
</feature>
<dbReference type="PANTHER" id="PTHR45911:SF3">
    <property type="entry name" value="DYSFERLIN-RELATED"/>
    <property type="match status" value="1"/>
</dbReference>
<sequence>MLERVQRRATRLLKDLEHKPCEERLRELGLFSLEKRRLRAFSFVVWNFELYMIPLALLLLLAWNYFLIISGKDNRQHDTVVEDMLEDEEEEDDRDDKDSEKKGFMNRLYAIQEVCVTVQNILDEIASFGERIKNTFNWTVPFLSWLAIVALSVFTVILYFIPLRYIVLVWGINKFTKKIRNPYAIDNNELLDFLSRVPSDVQVKKKSKSKSVHRAADEDVAGPSHPAEETEPEIITRSLSLGELCDLQREFTRQTNESILTWLLRIWDAAANDTTLDGSEARQLGSLSRDVVIDQGIGRTQQTLSLWRRLLTSVRDRYLCKEDLQVHQGKWSTMEQGTRCLRELAVLEIIFSEDERFPKSPDDVQCTSQMWLRFARLGPEMYSRYLAMCNGGKVRTRDSVIPIHEMIRELESQGVVSKARSPFNSPIWPVRNSSGEWSLTVDYRALNEVTPPLSAAVPDMLELQYELESKAAKWYVTIDIANAFSIPLAAECRAQFAFTQKGVQYTWNRLPQGWKHSPTICHGLIQTALEKGEAPERLQYIDAIIVWGNTAGEVFEKGEKIIQILLKSGFTIK</sequence>
<dbReference type="STRING" id="333673.A0A3M0KXU7"/>
<evidence type="ECO:0000256" key="8">
    <source>
        <dbReference type="SAM" id="Phobius"/>
    </source>
</evidence>
<dbReference type="Pfam" id="PF08372">
    <property type="entry name" value="PRT_C"/>
    <property type="match status" value="1"/>
</dbReference>
<evidence type="ECO:0000256" key="3">
    <source>
        <dbReference type="ARBA" id="ARBA00012180"/>
    </source>
</evidence>
<dbReference type="GO" id="GO:0005509">
    <property type="term" value="F:calcium ion binding"/>
    <property type="evidence" value="ECO:0007669"/>
    <property type="project" value="TreeGrafter"/>
</dbReference>